<dbReference type="Gene3D" id="3.60.10.10">
    <property type="entry name" value="Endonuclease/exonuclease/phosphatase"/>
    <property type="match status" value="1"/>
</dbReference>
<dbReference type="InterPro" id="IPR036691">
    <property type="entry name" value="Endo/exonu/phosph_ase_sf"/>
</dbReference>
<evidence type="ECO:0000256" key="1">
    <source>
        <dbReference type="ARBA" id="ARBA00006335"/>
    </source>
</evidence>
<gene>
    <name evidence="3" type="ORF">TrLO_g11376</name>
</gene>
<dbReference type="AlphaFoldDB" id="A0A9W7F3U3"/>
<evidence type="ECO:0000313" key="4">
    <source>
        <dbReference type="Proteomes" id="UP001165122"/>
    </source>
</evidence>
<dbReference type="PANTHER" id="PTHR16320">
    <property type="entry name" value="SPHINGOMYELINASE FAMILY MEMBER"/>
    <property type="match status" value="1"/>
</dbReference>
<evidence type="ECO:0000259" key="2">
    <source>
        <dbReference type="Pfam" id="PF03372"/>
    </source>
</evidence>
<name>A0A9W7F3U3_9STRA</name>
<accession>A0A9W7F3U3</accession>
<dbReference type="InterPro" id="IPR005135">
    <property type="entry name" value="Endo/exonuclease/phosphatase"/>
</dbReference>
<dbReference type="InterPro" id="IPR038772">
    <property type="entry name" value="Sph/SMPD2-like"/>
</dbReference>
<dbReference type="PANTHER" id="PTHR16320:SF1">
    <property type="entry name" value="SPHINGOMYELINASE DDB_G0288017"/>
    <property type="match status" value="1"/>
</dbReference>
<protein>
    <recommendedName>
        <fullName evidence="2">Endonuclease/exonuclease/phosphatase domain-containing protein</fullName>
    </recommendedName>
</protein>
<dbReference type="GO" id="GO:0004767">
    <property type="term" value="F:sphingomyelin phosphodiesterase activity"/>
    <property type="evidence" value="ECO:0007669"/>
    <property type="project" value="InterPro"/>
</dbReference>
<keyword evidence="4" id="KW-1185">Reference proteome</keyword>
<proteinExistence type="inferred from homology"/>
<evidence type="ECO:0000313" key="3">
    <source>
        <dbReference type="EMBL" id="GMI00443.1"/>
    </source>
</evidence>
<dbReference type="Pfam" id="PF03372">
    <property type="entry name" value="Exo_endo_phos"/>
    <property type="match status" value="1"/>
</dbReference>
<dbReference type="GO" id="GO:0005737">
    <property type="term" value="C:cytoplasm"/>
    <property type="evidence" value="ECO:0007669"/>
    <property type="project" value="TreeGrafter"/>
</dbReference>
<feature type="domain" description="Endonuclease/exonuclease/phosphatase" evidence="2">
    <location>
        <begin position="38"/>
        <end position="208"/>
    </location>
</feature>
<dbReference type="SUPFAM" id="SSF56219">
    <property type="entry name" value="DNase I-like"/>
    <property type="match status" value="1"/>
</dbReference>
<dbReference type="OrthoDB" id="40902at2759"/>
<comment type="similarity">
    <text evidence="1">Belongs to the neutral sphingomyelinase family.</text>
</comment>
<sequence>MSQPPTPPTLPTKLKFLQCNLFLRPFIASNPSQGDFKAERLQVFLEVLEKGEYDVVMLQECFEGINVGGLGCGGGRRLKHLMTSASIHGYSHSHHGPPSTLKTFLDGGLLILSKYPILKFHTLEFQTKASHSDGLASKGALHCLIDVDGKEVDVFTSHTQASYSYTASPEIDAIQRSQITELSNFINDKMTSNSAIFGGDLNVDAFQNNVNGTYTFLIEEIGSGFEECVDVILKEDGTFPETSVGYCWDKVSCKELVLGSYIGRKDVKKIEEEEEEGGYDIKAARYDYLLLLNKRKGGVVVKKVHGKVQKFEQGEECEFRYLSDHFAVEAEVEIAVIKFD</sequence>
<dbReference type="Proteomes" id="UP001165122">
    <property type="component" value="Unassembled WGS sequence"/>
</dbReference>
<reference evidence="4" key="1">
    <citation type="journal article" date="2023" name="Commun. Biol.">
        <title>Genome analysis of Parmales, the sister group of diatoms, reveals the evolutionary specialization of diatoms from phago-mixotrophs to photoautotrophs.</title>
        <authorList>
            <person name="Ban H."/>
            <person name="Sato S."/>
            <person name="Yoshikawa S."/>
            <person name="Yamada K."/>
            <person name="Nakamura Y."/>
            <person name="Ichinomiya M."/>
            <person name="Sato N."/>
            <person name="Blanc-Mathieu R."/>
            <person name="Endo H."/>
            <person name="Kuwata A."/>
            <person name="Ogata H."/>
        </authorList>
    </citation>
    <scope>NUCLEOTIDE SEQUENCE [LARGE SCALE GENOMIC DNA]</scope>
    <source>
        <strain evidence="4">NIES 3700</strain>
    </source>
</reference>
<dbReference type="EMBL" id="BRXW01000023">
    <property type="protein sequence ID" value="GMI00443.1"/>
    <property type="molecule type" value="Genomic_DNA"/>
</dbReference>
<comment type="caution">
    <text evidence="3">The sequence shown here is derived from an EMBL/GenBank/DDBJ whole genome shotgun (WGS) entry which is preliminary data.</text>
</comment>
<organism evidence="3 4">
    <name type="scientific">Triparma laevis f. longispina</name>
    <dbReference type="NCBI Taxonomy" id="1714387"/>
    <lineage>
        <taxon>Eukaryota</taxon>
        <taxon>Sar</taxon>
        <taxon>Stramenopiles</taxon>
        <taxon>Ochrophyta</taxon>
        <taxon>Bolidophyceae</taxon>
        <taxon>Parmales</taxon>
        <taxon>Triparmaceae</taxon>
        <taxon>Triparma</taxon>
    </lineage>
</organism>